<dbReference type="EMBL" id="NCKV01000851">
    <property type="protein sequence ID" value="RWS29580.1"/>
    <property type="molecule type" value="Genomic_DNA"/>
</dbReference>
<evidence type="ECO:0000313" key="2">
    <source>
        <dbReference type="EMBL" id="RWS29580.1"/>
    </source>
</evidence>
<dbReference type="InterPro" id="IPR052789">
    <property type="entry name" value="SSUH2_homolog"/>
</dbReference>
<accession>A0A443SPW0</accession>
<dbReference type="AlphaFoldDB" id="A0A443SPW0"/>
<organism evidence="2 3">
    <name type="scientific">Leptotrombidium deliense</name>
    <dbReference type="NCBI Taxonomy" id="299467"/>
    <lineage>
        <taxon>Eukaryota</taxon>
        <taxon>Metazoa</taxon>
        <taxon>Ecdysozoa</taxon>
        <taxon>Arthropoda</taxon>
        <taxon>Chelicerata</taxon>
        <taxon>Arachnida</taxon>
        <taxon>Acari</taxon>
        <taxon>Acariformes</taxon>
        <taxon>Trombidiformes</taxon>
        <taxon>Prostigmata</taxon>
        <taxon>Anystina</taxon>
        <taxon>Parasitengona</taxon>
        <taxon>Trombiculoidea</taxon>
        <taxon>Trombiculidae</taxon>
        <taxon>Leptotrombidium</taxon>
    </lineage>
</organism>
<dbReference type="PANTHER" id="PTHR48465:SF1">
    <property type="entry name" value="PROTEIN SSUH2 HOMOLOG"/>
    <property type="match status" value="1"/>
</dbReference>
<protein>
    <submittedName>
        <fullName evidence="2">Uncharacterized protein</fullName>
    </submittedName>
</protein>
<dbReference type="PANTHER" id="PTHR48465">
    <property type="entry name" value="PROTEIN SSUH2 HOMOLOG"/>
    <property type="match status" value="1"/>
</dbReference>
<dbReference type="VEuPathDB" id="VectorBase:LDEU002457"/>
<keyword evidence="3" id="KW-1185">Reference proteome</keyword>
<name>A0A443SPW0_9ACAR</name>
<proteinExistence type="predicted"/>
<comment type="caution">
    <text evidence="2">The sequence shown here is derived from an EMBL/GenBank/DDBJ whole genome shotgun (WGS) entry which is preliminary data.</text>
</comment>
<dbReference type="OrthoDB" id="3355217at2759"/>
<feature type="region of interest" description="Disordered" evidence="1">
    <location>
        <begin position="1"/>
        <end position="28"/>
    </location>
</feature>
<evidence type="ECO:0000256" key="1">
    <source>
        <dbReference type="SAM" id="MobiDB-lite"/>
    </source>
</evidence>
<gene>
    <name evidence="2" type="ORF">B4U80_04765</name>
</gene>
<reference evidence="2 3" key="1">
    <citation type="journal article" date="2018" name="Gigascience">
        <title>Genomes of trombidid mites reveal novel predicted allergens and laterally-transferred genes associated with secondary metabolism.</title>
        <authorList>
            <person name="Dong X."/>
            <person name="Chaisiri K."/>
            <person name="Xia D."/>
            <person name="Armstrong S.D."/>
            <person name="Fang Y."/>
            <person name="Donnelly M.J."/>
            <person name="Kadowaki T."/>
            <person name="McGarry J.W."/>
            <person name="Darby A.C."/>
            <person name="Makepeace B.L."/>
        </authorList>
    </citation>
    <scope>NUCLEOTIDE SEQUENCE [LARGE SCALE GENOMIC DNA]</scope>
    <source>
        <strain evidence="2">UoL-UT</strain>
    </source>
</reference>
<dbReference type="Proteomes" id="UP000288716">
    <property type="component" value="Unassembled WGS sequence"/>
</dbReference>
<evidence type="ECO:0000313" key="3">
    <source>
        <dbReference type="Proteomes" id="UP000288716"/>
    </source>
</evidence>
<sequence length="244" mass="27620">MAFNMPQGPPQPGFVPPNTEMAMSNEEASAPPLHELSVPFGYENASFTAAVLPPPLPPVDSYNAANVQRAIPNLAVVREEEIRSALDDFLSDHCCYGSKPAKDLQIRDIIMRSSFQLTISHKLFSRTNHVDDYVSDETGLSEDLIKNATGSVAFDERYPQVYPLNNFPDERISRASKGLIQKHHTSFTMERILEQRHKVMLIPVAVVYYKWEQKDGCFYVYGLEHKVCFDDYPQQCCWGVCTIL</sequence>